<keyword evidence="14" id="KW-0449">Lipoprotein</keyword>
<dbReference type="PANTHER" id="PTHR33619:SF3">
    <property type="entry name" value="POLYSACCHARIDE EXPORT PROTEIN GFCE-RELATED"/>
    <property type="match status" value="1"/>
</dbReference>
<keyword evidence="3" id="KW-0813">Transport</keyword>
<evidence type="ECO:0000256" key="1">
    <source>
        <dbReference type="ARBA" id="ARBA00004571"/>
    </source>
</evidence>
<dbReference type="RefSeq" id="WP_100383112.1">
    <property type="nucleotide sequence ID" value="NZ_LT629750.1"/>
</dbReference>
<dbReference type="Proteomes" id="UP000243904">
    <property type="component" value="Chromosome I"/>
</dbReference>
<evidence type="ECO:0000259" key="15">
    <source>
        <dbReference type="Pfam" id="PF02563"/>
    </source>
</evidence>
<evidence type="ECO:0000256" key="3">
    <source>
        <dbReference type="ARBA" id="ARBA00022448"/>
    </source>
</evidence>
<dbReference type="AlphaFoldDB" id="A0A1H2BNG7"/>
<evidence type="ECO:0000256" key="7">
    <source>
        <dbReference type="ARBA" id="ARBA00022729"/>
    </source>
</evidence>
<keyword evidence="6" id="KW-0812">Transmembrane</keyword>
<dbReference type="GO" id="GO:0015159">
    <property type="term" value="F:polysaccharide transmembrane transporter activity"/>
    <property type="evidence" value="ECO:0007669"/>
    <property type="project" value="InterPro"/>
</dbReference>
<dbReference type="Pfam" id="PF22461">
    <property type="entry name" value="SLBB_2"/>
    <property type="match status" value="1"/>
</dbReference>
<keyword evidence="10" id="KW-0626">Porin</keyword>
<keyword evidence="11" id="KW-0472">Membrane</keyword>
<evidence type="ECO:0000256" key="8">
    <source>
        <dbReference type="ARBA" id="ARBA00023047"/>
    </source>
</evidence>
<name>A0A1H2BNG7_9BRAD</name>
<dbReference type="GO" id="GO:0046930">
    <property type="term" value="C:pore complex"/>
    <property type="evidence" value="ECO:0007669"/>
    <property type="project" value="UniProtKB-KW"/>
</dbReference>
<keyword evidence="8" id="KW-0625">Polysaccharide transport</keyword>
<evidence type="ECO:0000313" key="18">
    <source>
        <dbReference type="Proteomes" id="UP000243904"/>
    </source>
</evidence>
<evidence type="ECO:0000259" key="16">
    <source>
        <dbReference type="Pfam" id="PF22461"/>
    </source>
</evidence>
<evidence type="ECO:0000256" key="12">
    <source>
        <dbReference type="ARBA" id="ARBA00023139"/>
    </source>
</evidence>
<evidence type="ECO:0000256" key="10">
    <source>
        <dbReference type="ARBA" id="ARBA00023114"/>
    </source>
</evidence>
<feature type="domain" description="Polysaccharide export protein N-terminal" evidence="15">
    <location>
        <begin position="77"/>
        <end position="166"/>
    </location>
</feature>
<dbReference type="Pfam" id="PF02563">
    <property type="entry name" value="Poly_export"/>
    <property type="match status" value="1"/>
</dbReference>
<keyword evidence="13" id="KW-0998">Cell outer membrane</keyword>
<dbReference type="Gene3D" id="3.30.1950.10">
    <property type="entry name" value="wza like domain"/>
    <property type="match status" value="1"/>
</dbReference>
<keyword evidence="12" id="KW-0564">Palmitate</keyword>
<feature type="domain" description="SLBB" evidence="16">
    <location>
        <begin position="173"/>
        <end position="250"/>
    </location>
</feature>
<dbReference type="PANTHER" id="PTHR33619">
    <property type="entry name" value="POLYSACCHARIDE EXPORT PROTEIN GFCE-RELATED"/>
    <property type="match status" value="1"/>
</dbReference>
<evidence type="ECO:0000256" key="4">
    <source>
        <dbReference type="ARBA" id="ARBA00022452"/>
    </source>
</evidence>
<comment type="subcellular location">
    <subcellularLocation>
        <location evidence="1">Cell outer membrane</location>
        <topology evidence="1">Multi-pass membrane protein</topology>
    </subcellularLocation>
</comment>
<evidence type="ECO:0000256" key="5">
    <source>
        <dbReference type="ARBA" id="ARBA00022597"/>
    </source>
</evidence>
<dbReference type="InterPro" id="IPR049712">
    <property type="entry name" value="Poly_export"/>
</dbReference>
<dbReference type="Gene3D" id="3.10.560.10">
    <property type="entry name" value="Outer membrane lipoprotein wza domain like"/>
    <property type="match status" value="2"/>
</dbReference>
<keyword evidence="9" id="KW-0406">Ion transport</keyword>
<accession>A0A1H2BNG7</accession>
<sequence>MFQSNITRTILVGVGVVLLGGCALVPASGPAAYNIDAEHSRTVPYALVKLTPETVATLGHYEPRGLAGAFPDKQVRPANLVFGIGDVVSVTIFEAAAGGLFIPTEAGVRPGNFVTIPDQTVDNDGNISVPYAGAVKAAGRTNGEIQADIVNRIKNRAIEPQVVVALSQQRTSLVSVFGEVNTPARYPAASAGALDRITDAITRAGGIKGQGFETWVMLQRGDRRATVPFANLVYEPSNNIYVQPGDRIYVYREQQKFLAFGASGQQGEFNFDAWRINLAEAVGKAGGLVDVQADPASVYLYRLEPREVAQLLGVEVDKYTGELIPVIFSINFRDPGGYFLATNVQMRNQDVLFVANSPSVDVTKFLNYLNVMMATANNGIVLGTNGIVLYNSIRALSGAGTATATTTTATTATTP</sequence>
<reference evidence="18" key="1">
    <citation type="submission" date="2016-10" db="EMBL/GenBank/DDBJ databases">
        <authorList>
            <person name="Varghese N."/>
            <person name="Submissions S."/>
        </authorList>
    </citation>
    <scope>NUCLEOTIDE SEQUENCE [LARGE SCALE GENOMIC DNA]</scope>
    <source>
        <strain evidence="18">GAS369</strain>
    </source>
</reference>
<dbReference type="GO" id="GO:0006811">
    <property type="term" value="P:monoatomic ion transport"/>
    <property type="evidence" value="ECO:0007669"/>
    <property type="project" value="UniProtKB-KW"/>
</dbReference>
<dbReference type="InterPro" id="IPR003715">
    <property type="entry name" value="Poly_export_N"/>
</dbReference>
<gene>
    <name evidence="17" type="ORF">SAMN05444158_7346</name>
</gene>
<proteinExistence type="inferred from homology"/>
<evidence type="ECO:0000256" key="14">
    <source>
        <dbReference type="ARBA" id="ARBA00023288"/>
    </source>
</evidence>
<evidence type="ECO:0000256" key="6">
    <source>
        <dbReference type="ARBA" id="ARBA00022692"/>
    </source>
</evidence>
<protein>
    <submittedName>
        <fullName evidence="17">Polysaccharide export outer membrane protein</fullName>
    </submittedName>
</protein>
<evidence type="ECO:0000256" key="11">
    <source>
        <dbReference type="ARBA" id="ARBA00023136"/>
    </source>
</evidence>
<evidence type="ECO:0000256" key="2">
    <source>
        <dbReference type="ARBA" id="ARBA00009450"/>
    </source>
</evidence>
<keyword evidence="7" id="KW-0732">Signal</keyword>
<keyword evidence="4" id="KW-1134">Transmembrane beta strand</keyword>
<dbReference type="GO" id="GO:0015288">
    <property type="term" value="F:porin activity"/>
    <property type="evidence" value="ECO:0007669"/>
    <property type="project" value="UniProtKB-KW"/>
</dbReference>
<dbReference type="InterPro" id="IPR054765">
    <property type="entry name" value="SLBB_dom"/>
</dbReference>
<dbReference type="EMBL" id="LT629750">
    <property type="protein sequence ID" value="SDT59459.1"/>
    <property type="molecule type" value="Genomic_DNA"/>
</dbReference>
<keyword evidence="18" id="KW-1185">Reference proteome</keyword>
<keyword evidence="5" id="KW-0762">Sugar transport</keyword>
<comment type="similarity">
    <text evidence="2">Belongs to the BexD/CtrA/VexA family.</text>
</comment>
<evidence type="ECO:0000313" key="17">
    <source>
        <dbReference type="EMBL" id="SDT59459.1"/>
    </source>
</evidence>
<evidence type="ECO:0000256" key="13">
    <source>
        <dbReference type="ARBA" id="ARBA00023237"/>
    </source>
</evidence>
<dbReference type="GO" id="GO:0009279">
    <property type="term" value="C:cell outer membrane"/>
    <property type="evidence" value="ECO:0007669"/>
    <property type="project" value="UniProtKB-SubCell"/>
</dbReference>
<evidence type="ECO:0000256" key="9">
    <source>
        <dbReference type="ARBA" id="ARBA00023065"/>
    </source>
</evidence>
<organism evidence="17 18">
    <name type="scientific">Bradyrhizobium canariense</name>
    <dbReference type="NCBI Taxonomy" id="255045"/>
    <lineage>
        <taxon>Bacteria</taxon>
        <taxon>Pseudomonadati</taxon>
        <taxon>Pseudomonadota</taxon>
        <taxon>Alphaproteobacteria</taxon>
        <taxon>Hyphomicrobiales</taxon>
        <taxon>Nitrobacteraceae</taxon>
        <taxon>Bradyrhizobium</taxon>
    </lineage>
</organism>